<evidence type="ECO:0000256" key="2">
    <source>
        <dbReference type="SAM" id="MobiDB-lite"/>
    </source>
</evidence>
<proteinExistence type="inferred from homology"/>
<feature type="region of interest" description="Disordered" evidence="2">
    <location>
        <begin position="59"/>
        <end position="106"/>
    </location>
</feature>
<protein>
    <recommendedName>
        <fullName evidence="3">DUF155 domain-containing protein</fullName>
    </recommendedName>
</protein>
<evidence type="ECO:0000256" key="1">
    <source>
        <dbReference type="ARBA" id="ARBA00008306"/>
    </source>
</evidence>
<feature type="domain" description="DUF155" evidence="3">
    <location>
        <begin position="185"/>
        <end position="370"/>
    </location>
</feature>
<dbReference type="InterPro" id="IPR003734">
    <property type="entry name" value="DUF155"/>
</dbReference>
<accession>A0ABR1UB85</accession>
<evidence type="ECO:0000259" key="3">
    <source>
        <dbReference type="Pfam" id="PF02582"/>
    </source>
</evidence>
<dbReference type="EMBL" id="JAQQWK010000001">
    <property type="protein sequence ID" value="KAK8055159.1"/>
    <property type="molecule type" value="Genomic_DNA"/>
</dbReference>
<evidence type="ECO:0000313" key="5">
    <source>
        <dbReference type="Proteomes" id="UP001444661"/>
    </source>
</evidence>
<dbReference type="Proteomes" id="UP001444661">
    <property type="component" value="Unassembled WGS sequence"/>
</dbReference>
<evidence type="ECO:0000313" key="4">
    <source>
        <dbReference type="EMBL" id="KAK8055159.1"/>
    </source>
</evidence>
<gene>
    <name evidence="4" type="ORF">PG993_000386</name>
</gene>
<dbReference type="PANTHER" id="PTHR16255">
    <property type="entry name" value="REQUIRED FOR MEIOTIC NUCLEAR DIVISION PROTEIN 1 HOMOLOG"/>
    <property type="match status" value="1"/>
</dbReference>
<dbReference type="InterPro" id="IPR051624">
    <property type="entry name" value="RMD1/Sad1-interacting"/>
</dbReference>
<keyword evidence="5" id="KW-1185">Reference proteome</keyword>
<dbReference type="Pfam" id="PF02582">
    <property type="entry name" value="DUF155"/>
    <property type="match status" value="1"/>
</dbReference>
<reference evidence="4 5" key="1">
    <citation type="submission" date="2023-01" db="EMBL/GenBank/DDBJ databases">
        <title>Analysis of 21 Apiospora genomes using comparative genomics revels a genus with tremendous synthesis potential of carbohydrate active enzymes and secondary metabolites.</title>
        <authorList>
            <person name="Sorensen T."/>
        </authorList>
    </citation>
    <scope>NUCLEOTIDE SEQUENCE [LARGE SCALE GENOMIC DNA]</scope>
    <source>
        <strain evidence="4 5">CBS 33761</strain>
    </source>
</reference>
<comment type="similarity">
    <text evidence="1">Belongs to the RMD1/sif2 family.</text>
</comment>
<feature type="compositionally biased region" description="Low complexity" evidence="2">
    <location>
        <begin position="73"/>
        <end position="99"/>
    </location>
</feature>
<organism evidence="4 5">
    <name type="scientific">Apiospora rasikravindrae</name>
    <dbReference type="NCBI Taxonomy" id="990691"/>
    <lineage>
        <taxon>Eukaryota</taxon>
        <taxon>Fungi</taxon>
        <taxon>Dikarya</taxon>
        <taxon>Ascomycota</taxon>
        <taxon>Pezizomycotina</taxon>
        <taxon>Sordariomycetes</taxon>
        <taxon>Xylariomycetidae</taxon>
        <taxon>Amphisphaeriales</taxon>
        <taxon>Apiosporaceae</taxon>
        <taxon>Apiospora</taxon>
    </lineage>
</organism>
<sequence length="433" mass="47685">MRPSIHQVGRAVTRGLHTAISTPRPARCFHQSSVLSMPRRRNFFTSNNLLAANGERGDSSALEAVGDGSRENAATSRTPATAAAAAAATTAKPRPARPVASKKRRSAAVKTQIQKAAAKKENSIWGSEAPEVNYENQILAICVAQSFDMEKVEEILSLHNYDLDPDAAGLNTATVIHARAAKGDIFVFDSGTVVAWSVPSSVVMKIATKQLFSAAEVPHVNRAEMEELEFSTDESRDTSYMRGEEVVLGTKTGSTDGNGSSADLTWAKVAFSSGLARSPKLAVLENQMEEFNENARPVAITLKGGSEMNQPRRFVLKKTGELLSLRSQLNEYELAESLPDLFWDKESKLEQYYDRVGKALDVEPRIAQLNTRIDYANELVAVMREMSSEKKGHRLEWIIIILITVEVGFELRRVYMEEFGNGRPIRENLQPSS</sequence>
<name>A0ABR1UB85_9PEZI</name>
<comment type="caution">
    <text evidence="4">The sequence shown here is derived from an EMBL/GenBank/DDBJ whole genome shotgun (WGS) entry which is preliminary data.</text>
</comment>
<dbReference type="PANTHER" id="PTHR16255:SF1">
    <property type="entry name" value="REQUIRED FOR MEIOTIC NUCLEAR DIVISION PROTEIN 1 HOMOLOG"/>
    <property type="match status" value="1"/>
</dbReference>